<dbReference type="InterPro" id="IPR015590">
    <property type="entry name" value="Aldehyde_DH_dom"/>
</dbReference>
<sequence length="477" mass="52048">MRDQTKQYINGEWVESHSGETIDVINPATEEVFGRIAKGDKEDVDRAVQAAHDVYLSFRHTSVKERQELLARIVEEYKNRKEDIIEAITLELGSPVSKSDKVHYEAGLNHFQAAHDALNDFQFEERRGDDLVVKEAIGVAGLVTPWNFPTNQTSLKLAAAFAAGSPVVLKPSELTPFAAIILAEIFDKAGVPKGVFNLVNGDGEGVGTPLSQHPDVRMMSFTGSGGTGSKIMEQASKDFKKVSLELGGKSPYIILDDADIKEAAQAAVKKVVNNTGQVCTAGTRTIIPESIKDQFLAQVKEEIAKVKVGDPQNADTEVGPIVSEKQYNQVQDYIQKGIDEGAELLYGGTGKPEGLDQGYFAKPTLFANVDNKMTIAQEEIFGPVMSVITYKDLDDAIKIANDTKYGLAGYVFGKDKEKLQQVARSIEAGTVEINESGRKPNLPFGGYKQSGLGREWGDYGIEEFLEVKAIAGYYKGE</sequence>
<keyword evidence="14" id="KW-1185">Reference proteome</keyword>
<evidence type="ECO:0000256" key="7">
    <source>
        <dbReference type="PROSITE-ProRule" id="PRU10007"/>
    </source>
</evidence>
<feature type="domain" description="Aldehyde dehydrogenase" evidence="9">
    <location>
        <begin position="13"/>
        <end position="470"/>
    </location>
</feature>
<reference evidence="12" key="2">
    <citation type="submission" date="2018-06" db="EMBL/GenBank/DDBJ databases">
        <authorList>
            <consortium name="Pathogen Informatics"/>
            <person name="Doyle S."/>
        </authorList>
    </citation>
    <scope>NUCLEOTIDE SEQUENCE [LARGE SCALE GENOMIC DNA]</scope>
    <source>
        <strain evidence="12">NCTC12218</strain>
    </source>
</reference>
<name>A0A7Z7QNH6_STASC</name>
<dbReference type="Proteomes" id="UP000264146">
    <property type="component" value="Chromosome"/>
</dbReference>
<evidence type="ECO:0000313" key="11">
    <source>
        <dbReference type="EMBL" id="NHA34620.1"/>
    </source>
</evidence>
<dbReference type="InterPro" id="IPR016161">
    <property type="entry name" value="Ald_DH/histidinol_DH"/>
</dbReference>
<dbReference type="InterPro" id="IPR016162">
    <property type="entry name" value="Ald_DH_N"/>
</dbReference>
<dbReference type="InterPro" id="IPR016160">
    <property type="entry name" value="Ald_DH_CS_CYS"/>
</dbReference>
<evidence type="ECO:0000259" key="9">
    <source>
        <dbReference type="Pfam" id="PF00171"/>
    </source>
</evidence>
<dbReference type="InterPro" id="IPR016163">
    <property type="entry name" value="Ald_DH_C"/>
</dbReference>
<dbReference type="Pfam" id="PF00171">
    <property type="entry name" value="Aldedh"/>
    <property type="match status" value="1"/>
</dbReference>
<dbReference type="PROSITE" id="PS00070">
    <property type="entry name" value="ALDEHYDE_DEHYDR_CYS"/>
    <property type="match status" value="1"/>
</dbReference>
<feature type="active site" evidence="6 7">
    <location>
        <position position="245"/>
    </location>
</feature>
<protein>
    <recommendedName>
        <fullName evidence="5">Aldehyde dehydrogenase</fullName>
    </recommendedName>
</protein>
<evidence type="ECO:0000256" key="2">
    <source>
        <dbReference type="ARBA" id="ARBA00023002"/>
    </source>
</evidence>
<dbReference type="PROSITE" id="PS00687">
    <property type="entry name" value="ALDEHYDE_DEHYDR_GLU"/>
    <property type="match status" value="1"/>
</dbReference>
<accession>A0A7Z7QNH6</accession>
<evidence type="ECO:0000256" key="6">
    <source>
        <dbReference type="PIRSR" id="PIRSR036492-1"/>
    </source>
</evidence>
<dbReference type="AlphaFoldDB" id="A0A7Z7QNH6"/>
<dbReference type="InterPro" id="IPR029510">
    <property type="entry name" value="Ald_DH_CS_GLU"/>
</dbReference>
<dbReference type="InterPro" id="IPR012394">
    <property type="entry name" value="Aldehyde_DH_NAD(P)"/>
</dbReference>
<dbReference type="EMBL" id="LR962863">
    <property type="protein sequence ID" value="CAD7359164.1"/>
    <property type="molecule type" value="Genomic_DNA"/>
</dbReference>
<dbReference type="FunFam" id="3.40.309.10:FF:000012">
    <property type="entry name" value="Betaine aldehyde dehydrogenase"/>
    <property type="match status" value="1"/>
</dbReference>
<keyword evidence="3" id="KW-0520">NAD</keyword>
<evidence type="ECO:0000313" key="10">
    <source>
        <dbReference type="EMBL" id="CAD7359164.1"/>
    </source>
</evidence>
<dbReference type="Gene3D" id="3.40.309.10">
    <property type="entry name" value="Aldehyde Dehydrogenase, Chain A, domain 2"/>
    <property type="match status" value="1"/>
</dbReference>
<dbReference type="SUPFAM" id="SSF53720">
    <property type="entry name" value="ALDH-like"/>
    <property type="match status" value="1"/>
</dbReference>
<keyword evidence="2 5" id="KW-0560">Oxidoreductase</keyword>
<evidence type="ECO:0000256" key="1">
    <source>
        <dbReference type="ARBA" id="ARBA00009986"/>
    </source>
</evidence>
<reference evidence="10 13" key="3">
    <citation type="submission" date="2020-11" db="EMBL/GenBank/DDBJ databases">
        <authorList>
            <consortium name="Pathogen Informatics"/>
        </authorList>
    </citation>
    <scope>NUCLEOTIDE SEQUENCE [LARGE SCALE GENOMIC DNA]</scope>
    <source>
        <strain evidence="10 13">NCTC12218</strain>
    </source>
</reference>
<dbReference type="CDD" id="cd07138">
    <property type="entry name" value="ALDH_CddD_SSP0762"/>
    <property type="match status" value="1"/>
</dbReference>
<evidence type="ECO:0000313" key="13">
    <source>
        <dbReference type="Proteomes" id="UP000264146"/>
    </source>
</evidence>
<dbReference type="GO" id="GO:0006081">
    <property type="term" value="P:aldehyde metabolic process"/>
    <property type="evidence" value="ECO:0007669"/>
    <property type="project" value="InterPro"/>
</dbReference>
<evidence type="ECO:0000256" key="4">
    <source>
        <dbReference type="ARBA" id="ARBA00049194"/>
    </source>
</evidence>
<reference evidence="11 14" key="1">
    <citation type="submission" date="2018-01" db="EMBL/GenBank/DDBJ databases">
        <title>Complete genome sequence of Staphylococcus Scheliferi isolated from human.</title>
        <authorList>
            <person name="Abouelkhair M.A."/>
            <person name="Bemis D.A."/>
            <person name="Kania S.A."/>
        </authorList>
    </citation>
    <scope>NUCLEOTIDE SEQUENCE [LARGE SCALE GENOMIC DNA]</scope>
    <source>
        <strain evidence="11 14">ATCC 43808</strain>
    </source>
</reference>
<dbReference type="Proteomes" id="UP000572988">
    <property type="component" value="Unassembled WGS sequence"/>
</dbReference>
<comment type="similarity">
    <text evidence="1 5 8">Belongs to the aldehyde dehydrogenase family.</text>
</comment>
<dbReference type="GeneID" id="93789485"/>
<comment type="catalytic activity">
    <reaction evidence="4">
        <text>an aldehyde + NAD(+) + H2O = a carboxylate + NADH + 2 H(+)</text>
        <dbReference type="Rhea" id="RHEA:16185"/>
        <dbReference type="ChEBI" id="CHEBI:15377"/>
        <dbReference type="ChEBI" id="CHEBI:15378"/>
        <dbReference type="ChEBI" id="CHEBI:17478"/>
        <dbReference type="ChEBI" id="CHEBI:29067"/>
        <dbReference type="ChEBI" id="CHEBI:57540"/>
        <dbReference type="ChEBI" id="CHEBI:57945"/>
        <dbReference type="EC" id="1.2.1.3"/>
    </reaction>
</comment>
<dbReference type="EMBL" id="POVK01000029">
    <property type="protein sequence ID" value="NHA34620.1"/>
    <property type="molecule type" value="Genomic_DNA"/>
</dbReference>
<dbReference type="FunFam" id="3.40.605.10:FF:000007">
    <property type="entry name" value="NAD/NADP-dependent betaine aldehyde dehydrogenase"/>
    <property type="match status" value="1"/>
</dbReference>
<dbReference type="RefSeq" id="WP_016426437.1">
    <property type="nucleotide sequence ID" value="NZ_CABKRV010000002.1"/>
</dbReference>
<gene>
    <name evidence="11" type="ORF">C1O36_08850</name>
    <name evidence="12" type="ORF">NCTC12218_00764</name>
</gene>
<dbReference type="GO" id="GO:0004029">
    <property type="term" value="F:aldehyde dehydrogenase (NAD+) activity"/>
    <property type="evidence" value="ECO:0007669"/>
    <property type="project" value="UniProtKB-EC"/>
</dbReference>
<evidence type="ECO:0000313" key="14">
    <source>
        <dbReference type="Proteomes" id="UP000572988"/>
    </source>
</evidence>
<feature type="active site" evidence="6">
    <location>
        <position position="279"/>
    </location>
</feature>
<dbReference type="PANTHER" id="PTHR42804">
    <property type="entry name" value="ALDEHYDE DEHYDROGENASE"/>
    <property type="match status" value="1"/>
</dbReference>
<dbReference type="Gene3D" id="3.40.605.10">
    <property type="entry name" value="Aldehyde Dehydrogenase, Chain A, domain 1"/>
    <property type="match status" value="1"/>
</dbReference>
<proteinExistence type="inferred from homology"/>
<dbReference type="PANTHER" id="PTHR42804:SF1">
    <property type="entry name" value="ALDEHYDE DEHYDROGENASE-RELATED"/>
    <property type="match status" value="1"/>
</dbReference>
<dbReference type="FunFam" id="3.40.605.10:FF:000026">
    <property type="entry name" value="Aldehyde dehydrogenase, putative"/>
    <property type="match status" value="1"/>
</dbReference>
<evidence type="ECO:0000256" key="8">
    <source>
        <dbReference type="RuleBase" id="RU003345"/>
    </source>
</evidence>
<organism evidence="12">
    <name type="scientific">Staphylococcus schleiferi</name>
    <dbReference type="NCBI Taxonomy" id="1295"/>
    <lineage>
        <taxon>Bacteria</taxon>
        <taxon>Bacillati</taxon>
        <taxon>Bacillota</taxon>
        <taxon>Bacilli</taxon>
        <taxon>Bacillales</taxon>
        <taxon>Staphylococcaceae</taxon>
        <taxon>Staphylococcus</taxon>
    </lineage>
</organism>
<evidence type="ECO:0000256" key="3">
    <source>
        <dbReference type="ARBA" id="ARBA00023027"/>
    </source>
</evidence>
<dbReference type="EMBL" id="UHEF01000001">
    <property type="protein sequence ID" value="SUM87760.1"/>
    <property type="molecule type" value="Genomic_DNA"/>
</dbReference>
<dbReference type="PIRSF" id="PIRSF036492">
    <property type="entry name" value="ALDH"/>
    <property type="match status" value="1"/>
</dbReference>
<evidence type="ECO:0000256" key="5">
    <source>
        <dbReference type="PIRNR" id="PIRNR036492"/>
    </source>
</evidence>
<evidence type="ECO:0000313" key="12">
    <source>
        <dbReference type="EMBL" id="SUM87760.1"/>
    </source>
</evidence>